<dbReference type="InterPro" id="IPR053953">
    <property type="entry name" value="NirdL-like_HTH"/>
</dbReference>
<evidence type="ECO:0000256" key="2">
    <source>
        <dbReference type="ARBA" id="ARBA00023444"/>
    </source>
</evidence>
<keyword evidence="1" id="KW-0456">Lyase</keyword>
<dbReference type="PANTHER" id="PTHR43413:SF1">
    <property type="entry name" value="SIROHEME DECARBOXYLASE NIRL SUBUNIT"/>
    <property type="match status" value="1"/>
</dbReference>
<dbReference type="Proteomes" id="UP000198995">
    <property type="component" value="Unassembled WGS sequence"/>
</dbReference>
<dbReference type="InterPro" id="IPR036388">
    <property type="entry name" value="WH-like_DNA-bd_sf"/>
</dbReference>
<comment type="similarity">
    <text evidence="3">Belongs to the Ahb/Nir family.</text>
</comment>
<dbReference type="PANTHER" id="PTHR43413">
    <property type="entry name" value="TRANSCRIPTIONAL REGULATOR, ASNC FAMILY"/>
    <property type="match status" value="1"/>
</dbReference>
<dbReference type="EC" id="4.1.1.111" evidence="4"/>
<dbReference type="Gene3D" id="3.30.70.3460">
    <property type="match status" value="1"/>
</dbReference>
<evidence type="ECO:0000256" key="4">
    <source>
        <dbReference type="ARBA" id="ARBA00023471"/>
    </source>
</evidence>
<dbReference type="STRING" id="2741.SAMN04489866_10250"/>
<dbReference type="OrthoDB" id="9806536at2"/>
<dbReference type="Pfam" id="PF22451">
    <property type="entry name" value="NirdL-like_HTH"/>
    <property type="match status" value="1"/>
</dbReference>
<dbReference type="GO" id="GO:0016829">
    <property type="term" value="F:lyase activity"/>
    <property type="evidence" value="ECO:0007669"/>
    <property type="project" value="UniProtKB-KW"/>
</dbReference>
<dbReference type="InterPro" id="IPR019888">
    <property type="entry name" value="Tscrpt_reg_AsnC-like"/>
</dbReference>
<evidence type="ECO:0000313" key="8">
    <source>
        <dbReference type="EMBL" id="SDD23876.1"/>
    </source>
</evidence>
<comment type="catalytic activity">
    <reaction evidence="5">
        <text>siroheme + 2 H(+) = 12,18-didecarboxysiroheme + 2 CO2</text>
        <dbReference type="Rhea" id="RHEA:19093"/>
        <dbReference type="ChEBI" id="CHEBI:15378"/>
        <dbReference type="ChEBI" id="CHEBI:16526"/>
        <dbReference type="ChEBI" id="CHEBI:60052"/>
        <dbReference type="ChEBI" id="CHEBI:140497"/>
        <dbReference type="EC" id="4.1.1.111"/>
    </reaction>
</comment>
<dbReference type="InterPro" id="IPR036390">
    <property type="entry name" value="WH_DNA-bd_sf"/>
</dbReference>
<name>A0A1G6T5R9_PEPNI</name>
<evidence type="ECO:0000256" key="3">
    <source>
        <dbReference type="ARBA" id="ARBA00023457"/>
    </source>
</evidence>
<sequence length="164" mass="18988">MYQMDDLDRAILMILQRGIPLSHRPYADMAEEIGNTDEAEVIHRIARLKTENIIRRMSGFFNSHALGYRSMLIAVRPTAGHFDEAVQVINRYPGVTHNYERSHDFSIWFTLIAINQPTLDHILDTIEASPYVADMLRFEMSRRYKIDVTFDVTDKAAEEKEAGR</sequence>
<comment type="pathway">
    <text evidence="2">Porphyrin-containing compound metabolism.</text>
</comment>
<organism evidence="8 9">
    <name type="scientific">Peptococcus niger</name>
    <dbReference type="NCBI Taxonomy" id="2741"/>
    <lineage>
        <taxon>Bacteria</taxon>
        <taxon>Bacillati</taxon>
        <taxon>Bacillota</taxon>
        <taxon>Clostridia</taxon>
        <taxon>Eubacteriales</taxon>
        <taxon>Peptococcaceae</taxon>
        <taxon>Peptococcus</taxon>
    </lineage>
</organism>
<evidence type="ECO:0000313" key="9">
    <source>
        <dbReference type="Proteomes" id="UP000198995"/>
    </source>
</evidence>
<evidence type="ECO:0000256" key="5">
    <source>
        <dbReference type="ARBA" id="ARBA00048470"/>
    </source>
</evidence>
<keyword evidence="8" id="KW-0238">DNA-binding</keyword>
<dbReference type="SUPFAM" id="SSF46785">
    <property type="entry name" value="Winged helix' DNA-binding domain"/>
    <property type="match status" value="1"/>
</dbReference>
<protein>
    <recommendedName>
        <fullName evidence="4">siroheme decarboxylase</fullName>
        <ecNumber evidence="4">4.1.1.111</ecNumber>
    </recommendedName>
</protein>
<reference evidence="8 9" key="1">
    <citation type="submission" date="2016-10" db="EMBL/GenBank/DDBJ databases">
        <authorList>
            <person name="de Groot N.N."/>
        </authorList>
    </citation>
    <scope>NUCLEOTIDE SEQUENCE [LARGE SCALE GENOMIC DNA]</scope>
    <source>
        <strain evidence="8 9">DSM 20475</strain>
    </source>
</reference>
<dbReference type="RefSeq" id="WP_091791080.1">
    <property type="nucleotide sequence ID" value="NZ_FNAF01000002.1"/>
</dbReference>
<evidence type="ECO:0000259" key="7">
    <source>
        <dbReference type="Pfam" id="PF22451"/>
    </source>
</evidence>
<dbReference type="AlphaFoldDB" id="A0A1G6T5R9"/>
<dbReference type="EMBL" id="FNAF01000002">
    <property type="protein sequence ID" value="SDD23876.1"/>
    <property type="molecule type" value="Genomic_DNA"/>
</dbReference>
<dbReference type="Gene3D" id="1.10.10.10">
    <property type="entry name" value="Winged helix-like DNA-binding domain superfamily/Winged helix DNA-binding domain"/>
    <property type="match status" value="1"/>
</dbReference>
<dbReference type="InterPro" id="IPR050684">
    <property type="entry name" value="HTH-Siroheme_Decarb"/>
</dbReference>
<dbReference type="Pfam" id="PF17805">
    <property type="entry name" value="AsnC_trans_reg2"/>
    <property type="match status" value="1"/>
</dbReference>
<dbReference type="InterPro" id="IPR040523">
    <property type="entry name" value="AsnC_trans_reg2"/>
</dbReference>
<feature type="domain" description="Siroheme decarboxylase NirL-like HTH" evidence="7">
    <location>
        <begin position="8"/>
        <end position="55"/>
    </location>
</feature>
<evidence type="ECO:0000259" key="6">
    <source>
        <dbReference type="Pfam" id="PF17805"/>
    </source>
</evidence>
<feature type="domain" description="Siroheme decarboxylase AsnC-like ligand binding" evidence="6">
    <location>
        <begin position="66"/>
        <end position="145"/>
    </location>
</feature>
<dbReference type="GO" id="GO:0003677">
    <property type="term" value="F:DNA binding"/>
    <property type="evidence" value="ECO:0007669"/>
    <property type="project" value="UniProtKB-KW"/>
</dbReference>
<dbReference type="SMART" id="SM00344">
    <property type="entry name" value="HTH_ASNC"/>
    <property type="match status" value="1"/>
</dbReference>
<keyword evidence="9" id="KW-1185">Reference proteome</keyword>
<evidence type="ECO:0000256" key="1">
    <source>
        <dbReference type="ARBA" id="ARBA00023239"/>
    </source>
</evidence>
<proteinExistence type="inferred from homology"/>
<gene>
    <name evidence="8" type="ORF">SAMN04489866_10250</name>
</gene>
<accession>A0A1G6T5R9</accession>